<evidence type="ECO:0000256" key="6">
    <source>
        <dbReference type="SAM" id="Coils"/>
    </source>
</evidence>
<keyword evidence="5" id="KW-0472">Membrane</keyword>
<evidence type="ECO:0000256" key="5">
    <source>
        <dbReference type="ARBA" id="ARBA00023136"/>
    </source>
</evidence>
<accession>A0A8H7RW22</accession>
<evidence type="ECO:0000256" key="3">
    <source>
        <dbReference type="ARBA" id="ARBA00022490"/>
    </source>
</evidence>
<dbReference type="SMART" id="SM00755">
    <property type="entry name" value="Grip"/>
    <property type="match status" value="1"/>
</dbReference>
<dbReference type="GO" id="GO:0005794">
    <property type="term" value="C:Golgi apparatus"/>
    <property type="evidence" value="ECO:0007669"/>
    <property type="project" value="TreeGrafter"/>
</dbReference>
<dbReference type="PANTHER" id="PTHR23157:SF25">
    <property type="entry name" value="GRIP AND COILED-COIL DOMAIN-CONTAINING PROTEIN 1"/>
    <property type="match status" value="1"/>
</dbReference>
<evidence type="ECO:0000259" key="8">
    <source>
        <dbReference type="PROSITE" id="PS50913"/>
    </source>
</evidence>
<keyword evidence="3" id="KW-0963">Cytoplasm</keyword>
<evidence type="ECO:0000256" key="7">
    <source>
        <dbReference type="SAM" id="MobiDB-lite"/>
    </source>
</evidence>
<gene>
    <name evidence="9" type="ORF">INT45_010929</name>
</gene>
<dbReference type="InterPro" id="IPR000237">
    <property type="entry name" value="GRIP_dom"/>
</dbReference>
<name>A0A8H7RW22_9FUNG</name>
<comment type="subcellular location">
    <subcellularLocation>
        <location evidence="2">Cytoplasm</location>
    </subcellularLocation>
    <subcellularLocation>
        <location evidence="1">Endomembrane system</location>
        <topology evidence="1">Peripheral membrane protein</topology>
    </subcellularLocation>
</comment>
<dbReference type="Proteomes" id="UP000646827">
    <property type="component" value="Unassembled WGS sequence"/>
</dbReference>
<keyword evidence="10" id="KW-1185">Reference proteome</keyword>
<comment type="caution">
    <text evidence="9">The sequence shown here is derived from an EMBL/GenBank/DDBJ whole genome shotgun (WGS) entry which is preliminary data.</text>
</comment>
<evidence type="ECO:0000256" key="4">
    <source>
        <dbReference type="ARBA" id="ARBA00023054"/>
    </source>
</evidence>
<evidence type="ECO:0000313" key="9">
    <source>
        <dbReference type="EMBL" id="KAG2216901.1"/>
    </source>
</evidence>
<protein>
    <recommendedName>
        <fullName evidence="8">GRIP domain-containing protein</fullName>
    </recommendedName>
</protein>
<evidence type="ECO:0000313" key="10">
    <source>
        <dbReference type="Proteomes" id="UP000646827"/>
    </source>
</evidence>
<feature type="coiled-coil region" evidence="6">
    <location>
        <begin position="274"/>
        <end position="325"/>
    </location>
</feature>
<dbReference type="OrthoDB" id="1926336at2759"/>
<reference evidence="9 10" key="1">
    <citation type="submission" date="2020-12" db="EMBL/GenBank/DDBJ databases">
        <title>Metabolic potential, ecology and presence of endohyphal bacteria is reflected in genomic diversity of Mucoromycotina.</title>
        <authorList>
            <person name="Muszewska A."/>
            <person name="Okrasinska A."/>
            <person name="Steczkiewicz K."/>
            <person name="Drgas O."/>
            <person name="Orlowska M."/>
            <person name="Perlinska-Lenart U."/>
            <person name="Aleksandrzak-Piekarczyk T."/>
            <person name="Szatraj K."/>
            <person name="Zielenkiewicz U."/>
            <person name="Pilsyk S."/>
            <person name="Malc E."/>
            <person name="Mieczkowski P."/>
            <person name="Kruszewska J.S."/>
            <person name="Biernat P."/>
            <person name="Pawlowska J."/>
        </authorList>
    </citation>
    <scope>NUCLEOTIDE SEQUENCE [LARGE SCALE GENOMIC DNA]</scope>
    <source>
        <strain evidence="9 10">CBS 142.35</strain>
    </source>
</reference>
<dbReference type="InterPro" id="IPR051952">
    <property type="entry name" value="Golgi-autophagy_related"/>
</dbReference>
<dbReference type="PANTHER" id="PTHR23157">
    <property type="entry name" value="GRIP AND COILED-COIL DOMAIN-CONTAINING PROTEIN 1"/>
    <property type="match status" value="1"/>
</dbReference>
<dbReference type="Pfam" id="PF01465">
    <property type="entry name" value="GRIP"/>
    <property type="match status" value="1"/>
</dbReference>
<dbReference type="AlphaFoldDB" id="A0A8H7RW22"/>
<evidence type="ECO:0000256" key="1">
    <source>
        <dbReference type="ARBA" id="ARBA00004184"/>
    </source>
</evidence>
<feature type="coiled-coil region" evidence="6">
    <location>
        <begin position="116"/>
        <end position="236"/>
    </location>
</feature>
<dbReference type="PROSITE" id="PS50913">
    <property type="entry name" value="GRIP"/>
    <property type="match status" value="1"/>
</dbReference>
<organism evidence="9 10">
    <name type="scientific">Circinella minor</name>
    <dbReference type="NCBI Taxonomy" id="1195481"/>
    <lineage>
        <taxon>Eukaryota</taxon>
        <taxon>Fungi</taxon>
        <taxon>Fungi incertae sedis</taxon>
        <taxon>Mucoromycota</taxon>
        <taxon>Mucoromycotina</taxon>
        <taxon>Mucoromycetes</taxon>
        <taxon>Mucorales</taxon>
        <taxon>Lichtheimiaceae</taxon>
        <taxon>Circinella</taxon>
    </lineage>
</organism>
<dbReference type="EMBL" id="JAEPRB010000347">
    <property type="protein sequence ID" value="KAG2216901.1"/>
    <property type="molecule type" value="Genomic_DNA"/>
</dbReference>
<feature type="domain" description="GRIP" evidence="8">
    <location>
        <begin position="342"/>
        <end position="390"/>
    </location>
</feature>
<proteinExistence type="predicted"/>
<feature type="region of interest" description="Disordered" evidence="7">
    <location>
        <begin position="61"/>
        <end position="82"/>
    </location>
</feature>
<keyword evidence="4 6" id="KW-0175">Coiled coil</keyword>
<evidence type="ECO:0000256" key="2">
    <source>
        <dbReference type="ARBA" id="ARBA00004496"/>
    </source>
</evidence>
<sequence>MPNNKKQNQGKQKLQDQIQRLHNELEELRLEREESKKNVLHFMQEADQARQDLEKAQSIIGQLSQQQQSHEGRKEGKQGGLVTTGDDVLIKKTTQILIKLQQLNDPTIINAVWNQLDENQQIKKNEEKLLLEQQKEKDDLIRQQQLSGQQQQIDSLTEQLHEAHKKIKQLEMDKQRSLDELSMAKNEQETAIQARDIEFERAETLEKRWQTSENQLEEAETRIHSLERELESMRQKEWVNKAPSSQLVEKTELDAKCKELKELGSKFSVVQEQYGNLKDQMEQQSDELKDSREKYIKLEEKLIGYRTLENQKDALEQAKIRENHLKTINKTLRDEIRKTSSRNDMEVNMEYLKNVIIKFLEKKQTRAQLIPVLSTLLQCSREEQLRLNKLVRNKISSP</sequence>